<keyword evidence="3" id="KW-1185">Reference proteome</keyword>
<dbReference type="AlphaFoldDB" id="A0A921TCF2"/>
<keyword evidence="1" id="KW-0812">Transmembrane</keyword>
<feature type="transmembrane region" description="Helical" evidence="1">
    <location>
        <begin position="90"/>
        <end position="112"/>
    </location>
</feature>
<reference evidence="2" key="1">
    <citation type="submission" date="2013-03" db="EMBL/GenBank/DDBJ databases">
        <title>Genome Sequence of the Profundibacterium mesophilum strain KAUST100406-0324T from Red Sea, a novel genus in the family Rhodobacteraceae.</title>
        <authorList>
            <person name="Essack M."/>
            <person name="Alam I."/>
            <person name="Lafi F."/>
            <person name="Alawi W."/>
            <person name="Kamanu F."/>
            <person name="Al-Suwailem A."/>
            <person name="Lee O.O."/>
            <person name="Xu Y."/>
            <person name="Bajic V."/>
            <person name="Qian P.-Y."/>
            <person name="Archer J."/>
        </authorList>
    </citation>
    <scope>NUCLEOTIDE SEQUENCE</scope>
    <source>
        <strain evidence="2">KAUST100406-0324</strain>
    </source>
</reference>
<gene>
    <name evidence="2" type="ORF">PMES_02582</name>
</gene>
<comment type="caution">
    <text evidence="2">The sequence shown here is derived from an EMBL/GenBank/DDBJ whole genome shotgun (WGS) entry which is preliminary data.</text>
</comment>
<evidence type="ECO:0000256" key="1">
    <source>
        <dbReference type="SAM" id="Phobius"/>
    </source>
</evidence>
<organism evidence="2 3">
    <name type="scientific">Profundibacterium mesophilum KAUST100406-0324</name>
    <dbReference type="NCBI Taxonomy" id="1037889"/>
    <lineage>
        <taxon>Bacteria</taxon>
        <taxon>Pseudomonadati</taxon>
        <taxon>Pseudomonadota</taxon>
        <taxon>Alphaproteobacteria</taxon>
        <taxon>Rhodobacterales</taxon>
        <taxon>Roseobacteraceae</taxon>
        <taxon>Profundibacterium</taxon>
    </lineage>
</organism>
<dbReference type="RefSeq" id="WP_159966114.1">
    <property type="nucleotide sequence ID" value="NZ_APKE01000032.1"/>
</dbReference>
<proteinExistence type="predicted"/>
<dbReference type="OrthoDB" id="7502269at2"/>
<evidence type="ECO:0000313" key="2">
    <source>
        <dbReference type="EMBL" id="KAF0675061.1"/>
    </source>
</evidence>
<dbReference type="Proteomes" id="UP000698242">
    <property type="component" value="Unassembled WGS sequence"/>
</dbReference>
<keyword evidence="1" id="KW-0472">Membrane</keyword>
<sequence>MRTSRIERLLDIVHGRGRAAEWITSAVLAVIGITLLMPGETMGVSSSYAGFRSLGVSDGVLGVAVLVVGAVRLTALYINGSWRRTPLLRAVGAVCGLVIFTMLLSAFLFPFFYGHAPALNTGTTYLILAIADLFSCYRTGADVGRNQ</sequence>
<accession>A0A921TCF2</accession>
<name>A0A921TCF2_9RHOB</name>
<keyword evidence="1" id="KW-1133">Transmembrane helix</keyword>
<feature type="transmembrane region" description="Helical" evidence="1">
    <location>
        <begin position="59"/>
        <end position="78"/>
    </location>
</feature>
<feature type="transmembrane region" description="Helical" evidence="1">
    <location>
        <begin position="20"/>
        <end position="39"/>
    </location>
</feature>
<feature type="transmembrane region" description="Helical" evidence="1">
    <location>
        <begin position="118"/>
        <end position="137"/>
    </location>
</feature>
<protein>
    <submittedName>
        <fullName evidence="2">Uncharacterized protein</fullName>
    </submittedName>
</protein>
<evidence type="ECO:0000313" key="3">
    <source>
        <dbReference type="Proteomes" id="UP000698242"/>
    </source>
</evidence>
<dbReference type="EMBL" id="APKE01000032">
    <property type="protein sequence ID" value="KAF0675061.1"/>
    <property type="molecule type" value="Genomic_DNA"/>
</dbReference>